<protein>
    <recommendedName>
        <fullName evidence="4">DUF4283 domain-containing protein</fullName>
    </recommendedName>
</protein>
<evidence type="ECO:0000256" key="1">
    <source>
        <dbReference type="SAM" id="MobiDB-lite"/>
    </source>
</evidence>
<dbReference type="Proteomes" id="UP001141552">
    <property type="component" value="Unassembled WGS sequence"/>
</dbReference>
<dbReference type="AlphaFoldDB" id="A0A9Q0G3K9"/>
<keyword evidence="3" id="KW-1185">Reference proteome</keyword>
<proteinExistence type="predicted"/>
<evidence type="ECO:0000313" key="2">
    <source>
        <dbReference type="EMBL" id="KAJ4841719.1"/>
    </source>
</evidence>
<gene>
    <name evidence="2" type="ORF">Tsubulata_003002</name>
</gene>
<comment type="caution">
    <text evidence="2">The sequence shown here is derived from an EMBL/GenBank/DDBJ whole genome shotgun (WGS) entry which is preliminary data.</text>
</comment>
<reference evidence="2" key="1">
    <citation type="submission" date="2022-02" db="EMBL/GenBank/DDBJ databases">
        <authorList>
            <person name="Henning P.M."/>
            <person name="McCubbin A.G."/>
            <person name="Shore J.S."/>
        </authorList>
    </citation>
    <scope>NUCLEOTIDE SEQUENCE</scope>
    <source>
        <strain evidence="2">F60SS</strain>
        <tissue evidence="2">Leaves</tissue>
    </source>
</reference>
<dbReference type="EMBL" id="JAKUCV010002707">
    <property type="protein sequence ID" value="KAJ4841719.1"/>
    <property type="molecule type" value="Genomic_DNA"/>
</dbReference>
<evidence type="ECO:0008006" key="4">
    <source>
        <dbReference type="Google" id="ProtNLM"/>
    </source>
</evidence>
<reference evidence="2" key="2">
    <citation type="journal article" date="2023" name="Plants (Basel)">
        <title>Annotation of the Turnera subulata (Passifloraceae) Draft Genome Reveals the S-Locus Evolved after the Divergence of Turneroideae from Passifloroideae in a Stepwise Manner.</title>
        <authorList>
            <person name="Henning P.M."/>
            <person name="Roalson E.H."/>
            <person name="Mir W."/>
            <person name="McCubbin A.G."/>
            <person name="Shore J.S."/>
        </authorList>
    </citation>
    <scope>NUCLEOTIDE SEQUENCE</scope>
    <source>
        <strain evidence="2">F60SS</strain>
    </source>
</reference>
<organism evidence="2 3">
    <name type="scientific">Turnera subulata</name>
    <dbReference type="NCBI Taxonomy" id="218843"/>
    <lineage>
        <taxon>Eukaryota</taxon>
        <taxon>Viridiplantae</taxon>
        <taxon>Streptophyta</taxon>
        <taxon>Embryophyta</taxon>
        <taxon>Tracheophyta</taxon>
        <taxon>Spermatophyta</taxon>
        <taxon>Magnoliopsida</taxon>
        <taxon>eudicotyledons</taxon>
        <taxon>Gunneridae</taxon>
        <taxon>Pentapetalae</taxon>
        <taxon>rosids</taxon>
        <taxon>fabids</taxon>
        <taxon>Malpighiales</taxon>
        <taxon>Passifloraceae</taxon>
        <taxon>Turnera</taxon>
    </lineage>
</organism>
<sequence length="427" mass="47020">MLAHNPLGFGFPVAATASHSVVVVPEASLEEVDQQERSNKKVKRTNSHAGESTESLGSEDRLFPVEPRRKDSYRSMLIGPSLEAAMEDVVLDDLEGVCVEVDLTKPLLSKFHMHRKVWRLVYEGLSNVYFMCGHYGQSLENCHINPDPDAPSKMDMQAAEEENTVGAHDEATGGPNVVSGSRFASLSAFQVEEVVTPEGQSLVRPSIVVLPVHSPSSQVASPRSNKGKASMDIVVAPPGSTGSIVVQVSDASHGVVSKRSDFVIRGSGSAASSLSLGPVVMQELPSKMSHPVDSPLSPVIINSSILLQNRSMCPLQVEFPLLHTRPLFFLLITLRSHRIGFLDPTNWMLPQDQGYLGWVFLMIRLWRMLRVAIILVSRSYRPLKLLDLVLHMEFGVSSFIHIFMRTLYWNVHGASSIAIKNAIRDLR</sequence>
<feature type="region of interest" description="Disordered" evidence="1">
    <location>
        <begin position="32"/>
        <end position="64"/>
    </location>
</feature>
<dbReference type="OrthoDB" id="1743776at2759"/>
<name>A0A9Q0G3K9_9ROSI</name>
<evidence type="ECO:0000313" key="3">
    <source>
        <dbReference type="Proteomes" id="UP001141552"/>
    </source>
</evidence>
<accession>A0A9Q0G3K9</accession>
<feature type="compositionally biased region" description="Polar residues" evidence="1">
    <location>
        <begin position="47"/>
        <end position="56"/>
    </location>
</feature>